<dbReference type="Gene3D" id="1.20.1250.20">
    <property type="entry name" value="MFS general substrate transporter like domains"/>
    <property type="match status" value="1"/>
</dbReference>
<feature type="transmembrane region" description="Helical" evidence="5">
    <location>
        <begin position="409"/>
        <end position="432"/>
    </location>
</feature>
<dbReference type="PANTHER" id="PTHR23503">
    <property type="entry name" value="SOLUTE CARRIER FAMILY 2"/>
    <property type="match status" value="1"/>
</dbReference>
<feature type="transmembrane region" description="Helical" evidence="5">
    <location>
        <begin position="339"/>
        <end position="357"/>
    </location>
</feature>
<dbReference type="Proteomes" id="UP000887577">
    <property type="component" value="Unplaced"/>
</dbReference>
<feature type="transmembrane region" description="Helical" evidence="5">
    <location>
        <begin position="153"/>
        <end position="177"/>
    </location>
</feature>
<accession>A0A914YIH3</accession>
<feature type="domain" description="Major facilitator superfamily (MFS) profile" evidence="6">
    <location>
        <begin position="12"/>
        <end position="463"/>
    </location>
</feature>
<dbReference type="InterPro" id="IPR036259">
    <property type="entry name" value="MFS_trans_sf"/>
</dbReference>
<dbReference type="GO" id="GO:0016020">
    <property type="term" value="C:membrane"/>
    <property type="evidence" value="ECO:0007669"/>
    <property type="project" value="UniProtKB-SubCell"/>
</dbReference>
<evidence type="ECO:0000256" key="2">
    <source>
        <dbReference type="ARBA" id="ARBA00022692"/>
    </source>
</evidence>
<name>A0A914YIH3_9BILA</name>
<evidence type="ECO:0000256" key="1">
    <source>
        <dbReference type="ARBA" id="ARBA00004141"/>
    </source>
</evidence>
<dbReference type="SUPFAM" id="SSF103473">
    <property type="entry name" value="MFS general substrate transporter"/>
    <property type="match status" value="1"/>
</dbReference>
<dbReference type="InterPro" id="IPR020846">
    <property type="entry name" value="MFS_dom"/>
</dbReference>
<reference evidence="8" key="1">
    <citation type="submission" date="2022-11" db="UniProtKB">
        <authorList>
            <consortium name="WormBaseParasite"/>
        </authorList>
    </citation>
    <scope>IDENTIFICATION</scope>
</reference>
<evidence type="ECO:0000259" key="6">
    <source>
        <dbReference type="PROSITE" id="PS50850"/>
    </source>
</evidence>
<dbReference type="AlphaFoldDB" id="A0A914YIH3"/>
<protein>
    <submittedName>
        <fullName evidence="8">Major facilitator superfamily (MFS) profile domain-containing protein</fullName>
    </submittedName>
</protein>
<feature type="transmembrane region" description="Helical" evidence="5">
    <location>
        <begin position="311"/>
        <end position="332"/>
    </location>
</feature>
<feature type="transmembrane region" description="Helical" evidence="5">
    <location>
        <begin position="273"/>
        <end position="291"/>
    </location>
</feature>
<keyword evidence="4 5" id="KW-0472">Membrane</keyword>
<evidence type="ECO:0000256" key="5">
    <source>
        <dbReference type="SAM" id="Phobius"/>
    </source>
</evidence>
<dbReference type="InterPro" id="IPR005828">
    <property type="entry name" value="MFS_sugar_transport-like"/>
</dbReference>
<feature type="transmembrane region" description="Helical" evidence="5">
    <location>
        <begin position="183"/>
        <end position="204"/>
    </location>
</feature>
<keyword evidence="2 5" id="KW-0812">Transmembrane</keyword>
<organism evidence="7 8">
    <name type="scientific">Panagrolaimus superbus</name>
    <dbReference type="NCBI Taxonomy" id="310955"/>
    <lineage>
        <taxon>Eukaryota</taxon>
        <taxon>Metazoa</taxon>
        <taxon>Ecdysozoa</taxon>
        <taxon>Nematoda</taxon>
        <taxon>Chromadorea</taxon>
        <taxon>Rhabditida</taxon>
        <taxon>Tylenchina</taxon>
        <taxon>Panagrolaimomorpha</taxon>
        <taxon>Panagrolaimoidea</taxon>
        <taxon>Panagrolaimidae</taxon>
        <taxon>Panagrolaimus</taxon>
    </lineage>
</organism>
<sequence length="501" mass="56474">MMKIPPWLIFAVFVHGILGCFGELLDIMINRLSVPLSNFYNESIFLHYGNYIEPHQATVITSFIENFAIGGSILSVIFLIPKMDTWGRKNIAVYLRGFMALFAALLVIVAKYFDTFELFAVALFFSGIIRPLKTGVVKAYISECAPDDIRGLVTQGITTCSYAVVIVTGMLSLPFAFGNDLRWHWMAGLSFIFAILFICFANFIPESPKFMLLKGKKDKKAVKEIIKKFHGKFVDTNAILDEYEHEFRSISGSKSNTHESYKSLWNDTGLRESLYLVIVASLAPAISPAQINHLYSIPLKIRFGFTNSQALLFDTVASLFYGPLLFLLPYLYERIGRRPCFLMATFCGAIASILLLISQTIVSLYGSSIFTVITSILYTICIGFSYAFGIPIFYIILINDLFPASAKVTATQAAILLNNISSICVNFGYASLEKPLGPFIYFPFIFAQLFFFFYSYRNLPETRRRAVYQNFENIRSQAVSRRQSILAGRSRTSTLQYGTTM</sequence>
<dbReference type="InterPro" id="IPR045263">
    <property type="entry name" value="GLUT"/>
</dbReference>
<feature type="transmembrane region" description="Helical" evidence="5">
    <location>
        <begin position="438"/>
        <end position="456"/>
    </location>
</feature>
<keyword evidence="7" id="KW-1185">Reference proteome</keyword>
<dbReference type="Pfam" id="PF00083">
    <property type="entry name" value="Sugar_tr"/>
    <property type="match status" value="1"/>
</dbReference>
<feature type="transmembrane region" description="Helical" evidence="5">
    <location>
        <begin position="93"/>
        <end position="113"/>
    </location>
</feature>
<dbReference type="WBParaSite" id="PSU_v2.g2014.t1">
    <property type="protein sequence ID" value="PSU_v2.g2014.t1"/>
    <property type="gene ID" value="PSU_v2.g2014"/>
</dbReference>
<dbReference type="PROSITE" id="PS51257">
    <property type="entry name" value="PROKAR_LIPOPROTEIN"/>
    <property type="match status" value="1"/>
</dbReference>
<dbReference type="PANTHER" id="PTHR23503:SF123">
    <property type="entry name" value="MAJOR FACILITATOR SUPERFAMILY (MFS) PROFILE DOMAIN-CONTAINING PROTEIN"/>
    <property type="match status" value="1"/>
</dbReference>
<feature type="transmembrane region" description="Helical" evidence="5">
    <location>
        <begin position="59"/>
        <end position="81"/>
    </location>
</feature>
<evidence type="ECO:0000313" key="8">
    <source>
        <dbReference type="WBParaSite" id="PSU_v2.g2014.t1"/>
    </source>
</evidence>
<evidence type="ECO:0000256" key="3">
    <source>
        <dbReference type="ARBA" id="ARBA00022989"/>
    </source>
</evidence>
<dbReference type="GO" id="GO:0015149">
    <property type="term" value="F:hexose transmembrane transporter activity"/>
    <property type="evidence" value="ECO:0007669"/>
    <property type="project" value="TreeGrafter"/>
</dbReference>
<feature type="transmembrane region" description="Helical" evidence="5">
    <location>
        <begin position="369"/>
        <end position="397"/>
    </location>
</feature>
<keyword evidence="3 5" id="KW-1133">Transmembrane helix</keyword>
<evidence type="ECO:0000256" key="4">
    <source>
        <dbReference type="ARBA" id="ARBA00023136"/>
    </source>
</evidence>
<proteinExistence type="predicted"/>
<comment type="subcellular location">
    <subcellularLocation>
        <location evidence="1">Membrane</location>
        <topology evidence="1">Multi-pass membrane protein</topology>
    </subcellularLocation>
</comment>
<feature type="transmembrane region" description="Helical" evidence="5">
    <location>
        <begin position="119"/>
        <end position="141"/>
    </location>
</feature>
<dbReference type="PROSITE" id="PS50850">
    <property type="entry name" value="MFS"/>
    <property type="match status" value="1"/>
</dbReference>
<evidence type="ECO:0000313" key="7">
    <source>
        <dbReference type="Proteomes" id="UP000887577"/>
    </source>
</evidence>